<feature type="compositionally biased region" description="Polar residues" evidence="1">
    <location>
        <begin position="80"/>
        <end position="94"/>
    </location>
</feature>
<sequence>MSSSSKSCASSVVNTANLKAHTKAMKAKTIHAQQPEPDESSSSSSSDSSSLLQRHHHRSQKRQRISTTTTTYLPSADANLVSSSDRSGSELGTESESAVGSSHGSSAGSGSGSDNGSDNASDQSDTASEENTCSGTKQPVTNMDQSNTCSNGTQNQELSRRELIAVHNALQQPKGTGAPPGSQ</sequence>
<organism evidence="2">
    <name type="scientific">Helicotheca tamesis</name>
    <dbReference type="NCBI Taxonomy" id="374047"/>
    <lineage>
        <taxon>Eukaryota</taxon>
        <taxon>Sar</taxon>
        <taxon>Stramenopiles</taxon>
        <taxon>Ochrophyta</taxon>
        <taxon>Bacillariophyta</taxon>
        <taxon>Mediophyceae</taxon>
        <taxon>Lithodesmiophycidae</taxon>
        <taxon>Lithodesmiales</taxon>
        <taxon>Lithodesmiaceae</taxon>
        <taxon>Helicotheca</taxon>
    </lineage>
</organism>
<feature type="compositionally biased region" description="Basic residues" evidence="1">
    <location>
        <begin position="53"/>
        <end position="64"/>
    </location>
</feature>
<name>A0A7S2HX26_9STRA</name>
<dbReference type="EMBL" id="HBGV01013143">
    <property type="protein sequence ID" value="CAD9502382.1"/>
    <property type="molecule type" value="Transcribed_RNA"/>
</dbReference>
<proteinExistence type="predicted"/>
<feature type="compositionally biased region" description="Low complexity" evidence="1">
    <location>
        <begin position="40"/>
        <end position="50"/>
    </location>
</feature>
<evidence type="ECO:0000256" key="1">
    <source>
        <dbReference type="SAM" id="MobiDB-lite"/>
    </source>
</evidence>
<gene>
    <name evidence="2" type="ORF">HTAM1171_LOCUS8014</name>
</gene>
<feature type="compositionally biased region" description="Low complexity" evidence="1">
    <location>
        <begin position="95"/>
        <end position="106"/>
    </location>
</feature>
<feature type="compositionally biased region" description="Low complexity" evidence="1">
    <location>
        <begin position="114"/>
        <end position="125"/>
    </location>
</feature>
<evidence type="ECO:0000313" key="2">
    <source>
        <dbReference type="EMBL" id="CAD9502382.1"/>
    </source>
</evidence>
<reference evidence="2" key="1">
    <citation type="submission" date="2021-01" db="EMBL/GenBank/DDBJ databases">
        <authorList>
            <person name="Corre E."/>
            <person name="Pelletier E."/>
            <person name="Niang G."/>
            <person name="Scheremetjew M."/>
            <person name="Finn R."/>
            <person name="Kale V."/>
            <person name="Holt S."/>
            <person name="Cochrane G."/>
            <person name="Meng A."/>
            <person name="Brown T."/>
            <person name="Cohen L."/>
        </authorList>
    </citation>
    <scope>NUCLEOTIDE SEQUENCE</scope>
    <source>
        <strain evidence="2">CCMP826</strain>
    </source>
</reference>
<protein>
    <submittedName>
        <fullName evidence="2">Uncharacterized protein</fullName>
    </submittedName>
</protein>
<accession>A0A7S2HX26</accession>
<feature type="compositionally biased region" description="Polar residues" evidence="1">
    <location>
        <begin position="129"/>
        <end position="157"/>
    </location>
</feature>
<feature type="region of interest" description="Disordered" evidence="1">
    <location>
        <begin position="20"/>
        <end position="159"/>
    </location>
</feature>
<feature type="compositionally biased region" description="Basic residues" evidence="1">
    <location>
        <begin position="20"/>
        <end position="29"/>
    </location>
</feature>
<dbReference type="AlphaFoldDB" id="A0A7S2HX26"/>